<name>A0ABD6S7G6_BACTU</name>
<organism evidence="1 2">
    <name type="scientific">Bacillus thuringiensis</name>
    <dbReference type="NCBI Taxonomy" id="1428"/>
    <lineage>
        <taxon>Bacteria</taxon>
        <taxon>Bacillati</taxon>
        <taxon>Bacillota</taxon>
        <taxon>Bacilli</taxon>
        <taxon>Bacillales</taxon>
        <taxon>Bacillaceae</taxon>
        <taxon>Bacillus</taxon>
        <taxon>Bacillus cereus group</taxon>
    </lineage>
</organism>
<dbReference type="EMBL" id="NTYF01000023">
    <property type="protein sequence ID" value="PER55751.1"/>
    <property type="molecule type" value="Genomic_DNA"/>
</dbReference>
<dbReference type="Proteomes" id="UP000219897">
    <property type="component" value="Unassembled WGS sequence"/>
</dbReference>
<sequence>MKEVCERCGGRRRLRIKNDVGGFDKIKCPVCCGGKKQALVTLEVTEKRTQKELEKLFAEYIPNDYFRYDDYDRRKLERDMAIPPHMRSDLTVDTYLEFADTFLAKLALGQIDKKSYILTTPDRCGKKWLVYTAIKNTLRAGLKPSPLLDSKDLYVLLDNKKYDEIKQKLDADIVFLTLGASPSRADVIVLKILLDMCERAGTPLFVVSRMSGSYLTKYDSLLVDSLGVKATREGELGRLQQEGIYGQIMQDLRKYLDGMR</sequence>
<reference evidence="1 2" key="1">
    <citation type="submission" date="2017-09" db="EMBL/GenBank/DDBJ databases">
        <title>Large-scale bioinformatics analysis of Bacillus genomes uncovers conserved roles of natural products in bacterial physiology.</title>
        <authorList>
            <consortium name="Agbiome Team Llc"/>
            <person name="Bleich R.M."/>
            <person name="Kirk G.J."/>
            <person name="Santa Maria K.C."/>
            <person name="Allen S.E."/>
            <person name="Farag S."/>
            <person name="Shank E.A."/>
            <person name="Bowers A."/>
        </authorList>
    </citation>
    <scope>NUCLEOTIDE SEQUENCE [LARGE SCALE GENOMIC DNA]</scope>
    <source>
        <strain evidence="1 2">AFS005140</strain>
    </source>
</reference>
<protein>
    <submittedName>
        <fullName evidence="1">Uncharacterized protein</fullName>
    </submittedName>
</protein>
<gene>
    <name evidence="1" type="ORF">CN495_08330</name>
</gene>
<evidence type="ECO:0000313" key="2">
    <source>
        <dbReference type="Proteomes" id="UP000219897"/>
    </source>
</evidence>
<dbReference type="RefSeq" id="WP_098317091.1">
    <property type="nucleotide sequence ID" value="NZ_NTYF01000023.1"/>
</dbReference>
<accession>A0ABD6S7G6</accession>
<evidence type="ECO:0000313" key="1">
    <source>
        <dbReference type="EMBL" id="PER55751.1"/>
    </source>
</evidence>
<comment type="caution">
    <text evidence="1">The sequence shown here is derived from an EMBL/GenBank/DDBJ whole genome shotgun (WGS) entry which is preliminary data.</text>
</comment>
<dbReference type="AlphaFoldDB" id="A0ABD6S7G6"/>
<proteinExistence type="predicted"/>